<keyword evidence="1" id="KW-0472">Membrane</keyword>
<comment type="caution">
    <text evidence="3">The sequence shown here is derived from an EMBL/GenBank/DDBJ whole genome shotgun (WGS) entry which is preliminary data.</text>
</comment>
<protein>
    <recommendedName>
        <fullName evidence="2">M23ase beta-sheet core domain-containing protein</fullName>
    </recommendedName>
</protein>
<name>A0A0F9QEL3_9ZZZZ</name>
<feature type="transmembrane region" description="Helical" evidence="1">
    <location>
        <begin position="245"/>
        <end position="266"/>
    </location>
</feature>
<proteinExistence type="predicted"/>
<dbReference type="Pfam" id="PF01551">
    <property type="entry name" value="Peptidase_M23"/>
    <property type="match status" value="1"/>
</dbReference>
<reference evidence="3" key="1">
    <citation type="journal article" date="2015" name="Nature">
        <title>Complex archaea that bridge the gap between prokaryotes and eukaryotes.</title>
        <authorList>
            <person name="Spang A."/>
            <person name="Saw J.H."/>
            <person name="Jorgensen S.L."/>
            <person name="Zaremba-Niedzwiedzka K."/>
            <person name="Martijn J."/>
            <person name="Lind A.E."/>
            <person name="van Eijk R."/>
            <person name="Schleper C."/>
            <person name="Guy L."/>
            <person name="Ettema T.J."/>
        </authorList>
    </citation>
    <scope>NUCLEOTIDE SEQUENCE</scope>
</reference>
<feature type="transmembrane region" description="Helical" evidence="1">
    <location>
        <begin position="272"/>
        <end position="294"/>
    </location>
</feature>
<accession>A0A0F9QEL3</accession>
<dbReference type="GO" id="GO:0004222">
    <property type="term" value="F:metalloendopeptidase activity"/>
    <property type="evidence" value="ECO:0007669"/>
    <property type="project" value="TreeGrafter"/>
</dbReference>
<evidence type="ECO:0000256" key="1">
    <source>
        <dbReference type="SAM" id="Phobius"/>
    </source>
</evidence>
<dbReference type="PANTHER" id="PTHR21666">
    <property type="entry name" value="PEPTIDASE-RELATED"/>
    <property type="match status" value="1"/>
</dbReference>
<organism evidence="3">
    <name type="scientific">marine sediment metagenome</name>
    <dbReference type="NCBI Taxonomy" id="412755"/>
    <lineage>
        <taxon>unclassified sequences</taxon>
        <taxon>metagenomes</taxon>
        <taxon>ecological metagenomes</taxon>
    </lineage>
</organism>
<keyword evidence="1" id="KW-1133">Transmembrane helix</keyword>
<dbReference type="AlphaFoldDB" id="A0A0F9QEL3"/>
<evidence type="ECO:0000313" key="3">
    <source>
        <dbReference type="EMBL" id="KKN11686.1"/>
    </source>
</evidence>
<dbReference type="InterPro" id="IPR050570">
    <property type="entry name" value="Cell_wall_metabolism_enzyme"/>
</dbReference>
<sequence>MTKPSTNDLIRGYKLTHKGYDYSGVDDTETNYTDGVYATKSGQIIQKVNIFDKNWKAKSPLATKDYGNFIKIKYQDGEYGLYAHLAKDSSLEVGTSVSEGTRIATIGNTGNSTGFHLHYERRNSKNNNIPVTWEKENMSDVNIDPYSGLNLSDVESMRVTAKVWKDQQDGKLVTKADCDKRISDLGKLHKAKIENLKLVNKQKVLDGVAHWKGLNEELAKEVSSLKRKVLDKGSTVKSRFTSRKFILSAVGAIVPTAAAVAIMFGAEIDPQQLTVALTGLASIILMFVAPEAYTDYQRQKELLK</sequence>
<dbReference type="SUPFAM" id="SSF51261">
    <property type="entry name" value="Duplicated hybrid motif"/>
    <property type="match status" value="1"/>
</dbReference>
<dbReference type="InterPro" id="IPR011055">
    <property type="entry name" value="Dup_hybrid_motif"/>
</dbReference>
<dbReference type="PANTHER" id="PTHR21666:SF270">
    <property type="entry name" value="MUREIN HYDROLASE ACTIVATOR ENVC"/>
    <property type="match status" value="1"/>
</dbReference>
<feature type="domain" description="M23ase beta-sheet core" evidence="2">
    <location>
        <begin position="17"/>
        <end position="126"/>
    </location>
</feature>
<dbReference type="EMBL" id="LAZR01004109">
    <property type="protein sequence ID" value="KKN11686.1"/>
    <property type="molecule type" value="Genomic_DNA"/>
</dbReference>
<gene>
    <name evidence="3" type="ORF">LCGC14_1023930</name>
</gene>
<dbReference type="InterPro" id="IPR016047">
    <property type="entry name" value="M23ase_b-sheet_dom"/>
</dbReference>
<evidence type="ECO:0000259" key="2">
    <source>
        <dbReference type="Pfam" id="PF01551"/>
    </source>
</evidence>
<dbReference type="CDD" id="cd12797">
    <property type="entry name" value="M23_peptidase"/>
    <property type="match status" value="1"/>
</dbReference>
<keyword evidence="1" id="KW-0812">Transmembrane</keyword>
<dbReference type="Gene3D" id="2.70.70.10">
    <property type="entry name" value="Glucose Permease (Domain IIA)"/>
    <property type="match status" value="1"/>
</dbReference>